<evidence type="ECO:0000256" key="1">
    <source>
        <dbReference type="ARBA" id="ARBA00004123"/>
    </source>
</evidence>
<evidence type="ECO:0000256" key="3">
    <source>
        <dbReference type="ARBA" id="ARBA00023163"/>
    </source>
</evidence>
<dbReference type="GO" id="GO:0005634">
    <property type="term" value="C:nucleus"/>
    <property type="evidence" value="ECO:0007669"/>
    <property type="project" value="UniProtKB-SubCell"/>
</dbReference>
<protein>
    <submittedName>
        <fullName evidence="8">Basic leucine zipper 61-like</fullName>
    </submittedName>
</protein>
<comment type="subunit">
    <text evidence="5">Forms heterodimers with BZIP18, BZIP43 and VIP1/BZIP51.</text>
</comment>
<reference evidence="8 9" key="1">
    <citation type="submission" date="2019-12" db="EMBL/GenBank/DDBJ databases">
        <authorList>
            <person name="Alioto T."/>
            <person name="Alioto T."/>
            <person name="Gomez Garrido J."/>
        </authorList>
    </citation>
    <scope>NUCLEOTIDE SEQUENCE [LARGE SCALE GENOMIC DNA]</scope>
</reference>
<dbReference type="Gene3D" id="1.20.5.170">
    <property type="match status" value="1"/>
</dbReference>
<dbReference type="Gramene" id="OE9A096202T4">
    <property type="protein sequence ID" value="OE9A096202C4"/>
    <property type="gene ID" value="OE9A096202"/>
</dbReference>
<proteinExistence type="predicted"/>
<dbReference type="GO" id="GO:0003700">
    <property type="term" value="F:DNA-binding transcription factor activity"/>
    <property type="evidence" value="ECO:0007669"/>
    <property type="project" value="InterPro"/>
</dbReference>
<evidence type="ECO:0000313" key="9">
    <source>
        <dbReference type="Proteomes" id="UP000594638"/>
    </source>
</evidence>
<comment type="caution">
    <text evidence="8">The sequence shown here is derived from an EMBL/GenBank/DDBJ whole genome shotgun (WGS) entry which is preliminary data.</text>
</comment>
<dbReference type="Proteomes" id="UP000594638">
    <property type="component" value="Unassembled WGS sequence"/>
</dbReference>
<keyword evidence="4" id="KW-0539">Nucleus</keyword>
<dbReference type="PROSITE" id="PS50217">
    <property type="entry name" value="BZIP"/>
    <property type="match status" value="1"/>
</dbReference>
<name>A0A8S0PLK5_OLEEU</name>
<dbReference type="Pfam" id="PF00170">
    <property type="entry name" value="bZIP_1"/>
    <property type="match status" value="1"/>
</dbReference>
<dbReference type="PANTHER" id="PTHR46391">
    <property type="entry name" value="BASIC LEUCINE ZIPPER 34"/>
    <property type="match status" value="1"/>
</dbReference>
<dbReference type="CDD" id="cd14703">
    <property type="entry name" value="bZIP_plant_RF2"/>
    <property type="match status" value="1"/>
</dbReference>
<evidence type="ECO:0000256" key="4">
    <source>
        <dbReference type="ARBA" id="ARBA00023242"/>
    </source>
</evidence>
<gene>
    <name evidence="8" type="ORF">OLEA9_A096202</name>
</gene>
<accession>A0A8S0PLK5</accession>
<dbReference type="AlphaFoldDB" id="A0A8S0PLK5"/>
<feature type="region of interest" description="Disordered" evidence="6">
    <location>
        <begin position="109"/>
        <end position="173"/>
    </location>
</feature>
<dbReference type="PROSITE" id="PS00036">
    <property type="entry name" value="BZIP_BASIC"/>
    <property type="match status" value="1"/>
</dbReference>
<organism evidence="8 9">
    <name type="scientific">Olea europaea subsp. europaea</name>
    <dbReference type="NCBI Taxonomy" id="158383"/>
    <lineage>
        <taxon>Eukaryota</taxon>
        <taxon>Viridiplantae</taxon>
        <taxon>Streptophyta</taxon>
        <taxon>Embryophyta</taxon>
        <taxon>Tracheophyta</taxon>
        <taxon>Spermatophyta</taxon>
        <taxon>Magnoliopsida</taxon>
        <taxon>eudicotyledons</taxon>
        <taxon>Gunneridae</taxon>
        <taxon>Pentapetalae</taxon>
        <taxon>asterids</taxon>
        <taxon>lamiids</taxon>
        <taxon>Lamiales</taxon>
        <taxon>Oleaceae</taxon>
        <taxon>Oleeae</taxon>
        <taxon>Olea</taxon>
    </lineage>
</organism>
<dbReference type="InterPro" id="IPR052483">
    <property type="entry name" value="bZIP_transcription_regulators"/>
</dbReference>
<evidence type="ECO:0000256" key="2">
    <source>
        <dbReference type="ARBA" id="ARBA00023015"/>
    </source>
</evidence>
<dbReference type="InterPro" id="IPR004827">
    <property type="entry name" value="bZIP"/>
</dbReference>
<dbReference type="InterPro" id="IPR044759">
    <property type="entry name" value="bZIP_RF2"/>
</dbReference>
<dbReference type="FunFam" id="1.20.5.170:FF:000057">
    <property type="entry name" value="Basic leucine zipper 61"/>
    <property type="match status" value="1"/>
</dbReference>
<evidence type="ECO:0000256" key="6">
    <source>
        <dbReference type="SAM" id="MobiDB-lite"/>
    </source>
</evidence>
<keyword evidence="3" id="KW-0804">Transcription</keyword>
<feature type="domain" description="BZIP" evidence="7">
    <location>
        <begin position="175"/>
        <end position="227"/>
    </location>
</feature>
<evidence type="ECO:0000259" key="7">
    <source>
        <dbReference type="PROSITE" id="PS50217"/>
    </source>
</evidence>
<keyword evidence="9" id="KW-1185">Reference proteome</keyword>
<dbReference type="InterPro" id="IPR046347">
    <property type="entry name" value="bZIP_sf"/>
</dbReference>
<keyword evidence="2" id="KW-0805">Transcription regulation</keyword>
<dbReference type="EMBL" id="CACTIH010000107">
    <property type="protein sequence ID" value="CAA2954156.1"/>
    <property type="molecule type" value="Genomic_DNA"/>
</dbReference>
<dbReference type="GO" id="GO:0003677">
    <property type="term" value="F:DNA binding"/>
    <property type="evidence" value="ECO:0007669"/>
    <property type="project" value="UniProtKB-ARBA"/>
</dbReference>
<dbReference type="SUPFAM" id="SSF57959">
    <property type="entry name" value="Leucine zipper domain"/>
    <property type="match status" value="1"/>
</dbReference>
<dbReference type="OrthoDB" id="1435597at2759"/>
<evidence type="ECO:0000256" key="5">
    <source>
        <dbReference type="ARBA" id="ARBA00066000"/>
    </source>
</evidence>
<feature type="region of interest" description="Disordered" evidence="6">
    <location>
        <begin position="274"/>
        <end position="296"/>
    </location>
</feature>
<sequence>MAHNLPPKVPNVTQNWNDFSHQQISSMEILATKNATTRQESSWVDEFLDFSSVRRRGHRRSVSESIAFLEAPMVQECRRSSIAAGSGNTSEFERFDDDQLMSMFTDDVVMGPTLSSSSPSSPSDHNSINDDKQGPLDQLVQQPKSEPEEVHSSCKSEEQNAQHATADNSNEKIYDPKRIKRILANRQSAQRSRVRKLQYISELERSVNTLQAEVSVLSPRVAFLDHQRLVLNVDNSVLKQRIAALAQDKLFKDAHQEALKKEIERLRQVYYHQNLKKTENGTPESPPRPAEEQLVN</sequence>
<dbReference type="SMART" id="SM00338">
    <property type="entry name" value="BRLZ"/>
    <property type="match status" value="1"/>
</dbReference>
<feature type="compositionally biased region" description="Basic and acidic residues" evidence="6">
    <location>
        <begin position="145"/>
        <end position="160"/>
    </location>
</feature>
<dbReference type="GO" id="GO:0045893">
    <property type="term" value="P:positive regulation of DNA-templated transcription"/>
    <property type="evidence" value="ECO:0007669"/>
    <property type="project" value="TreeGrafter"/>
</dbReference>
<dbReference type="PANTHER" id="PTHR46391:SF20">
    <property type="entry name" value="BASIC LEUCINE ZIPPER 61"/>
    <property type="match status" value="1"/>
</dbReference>
<dbReference type="Gramene" id="OE9A096202T1">
    <property type="protein sequence ID" value="OE9A096202C1"/>
    <property type="gene ID" value="OE9A096202"/>
</dbReference>
<comment type="subcellular location">
    <subcellularLocation>
        <location evidence="1">Nucleus</location>
    </subcellularLocation>
</comment>
<evidence type="ECO:0000313" key="8">
    <source>
        <dbReference type="EMBL" id="CAA2954156.1"/>
    </source>
</evidence>